<keyword evidence="4" id="KW-1185">Reference proteome</keyword>
<accession>A0ABP9BM01</accession>
<name>A0ABP9BM01_9PSEU</name>
<sequence length="214" mass="22375">MPHLSRRRLLLAVAVVLALLGVGLTVLGLRGHPGPPVAGADRPVAAASAPADDAPTERRPASTAPPVLLDIPVIGVHSVVNQVGLEPDGTLETPVPGPDYDEAAWYRGSPVPGRPGPSVIIGHVDSAAAGPSVFYDLGRLRPGDGIIVTAADSARREFVVDAVRTVPKNDFPQRQVYGATAHPELRLITCGGDFDPGVGHYEDNTIVFAHLRQP</sequence>
<dbReference type="Pfam" id="PF04203">
    <property type="entry name" value="Sortase"/>
    <property type="match status" value="1"/>
</dbReference>
<protein>
    <submittedName>
        <fullName evidence="3">Class F sortase</fullName>
    </submittedName>
</protein>
<dbReference type="NCBIfam" id="NF033748">
    <property type="entry name" value="class_F_sortase"/>
    <property type="match status" value="1"/>
</dbReference>
<comment type="caution">
    <text evidence="3">The sequence shown here is derived from an EMBL/GenBank/DDBJ whole genome shotgun (WGS) entry which is preliminary data.</text>
</comment>
<evidence type="ECO:0000313" key="4">
    <source>
        <dbReference type="Proteomes" id="UP001500928"/>
    </source>
</evidence>
<dbReference type="Gene3D" id="2.40.260.10">
    <property type="entry name" value="Sortase"/>
    <property type="match status" value="1"/>
</dbReference>
<dbReference type="InterPro" id="IPR006311">
    <property type="entry name" value="TAT_signal"/>
</dbReference>
<dbReference type="EMBL" id="BAABHO010000028">
    <property type="protein sequence ID" value="GAA4795815.1"/>
    <property type="molecule type" value="Genomic_DNA"/>
</dbReference>
<evidence type="ECO:0000256" key="2">
    <source>
        <dbReference type="SAM" id="MobiDB-lite"/>
    </source>
</evidence>
<dbReference type="InterPro" id="IPR005754">
    <property type="entry name" value="Sortase"/>
</dbReference>
<dbReference type="CDD" id="cd05829">
    <property type="entry name" value="Sortase_F"/>
    <property type="match status" value="1"/>
</dbReference>
<dbReference type="SUPFAM" id="SSF63817">
    <property type="entry name" value="Sortase"/>
    <property type="match status" value="1"/>
</dbReference>
<dbReference type="InterPro" id="IPR023365">
    <property type="entry name" value="Sortase_dom-sf"/>
</dbReference>
<evidence type="ECO:0000256" key="1">
    <source>
        <dbReference type="ARBA" id="ARBA00022801"/>
    </source>
</evidence>
<feature type="region of interest" description="Disordered" evidence="2">
    <location>
        <begin position="38"/>
        <end position="63"/>
    </location>
</feature>
<organism evidence="3 4">
    <name type="scientific">Actinomycetospora chlora</name>
    <dbReference type="NCBI Taxonomy" id="663608"/>
    <lineage>
        <taxon>Bacteria</taxon>
        <taxon>Bacillati</taxon>
        <taxon>Actinomycetota</taxon>
        <taxon>Actinomycetes</taxon>
        <taxon>Pseudonocardiales</taxon>
        <taxon>Pseudonocardiaceae</taxon>
        <taxon>Actinomycetospora</taxon>
    </lineage>
</organism>
<dbReference type="RefSeq" id="WP_345417638.1">
    <property type="nucleotide sequence ID" value="NZ_BAABHO010000028.1"/>
</dbReference>
<reference evidence="4" key="1">
    <citation type="journal article" date="2019" name="Int. J. Syst. Evol. Microbiol.">
        <title>The Global Catalogue of Microorganisms (GCM) 10K type strain sequencing project: providing services to taxonomists for standard genome sequencing and annotation.</title>
        <authorList>
            <consortium name="The Broad Institute Genomics Platform"/>
            <consortium name="The Broad Institute Genome Sequencing Center for Infectious Disease"/>
            <person name="Wu L."/>
            <person name="Ma J."/>
        </authorList>
    </citation>
    <scope>NUCLEOTIDE SEQUENCE [LARGE SCALE GENOMIC DNA]</scope>
    <source>
        <strain evidence="4">JCM 17979</strain>
    </source>
</reference>
<dbReference type="PROSITE" id="PS51318">
    <property type="entry name" value="TAT"/>
    <property type="match status" value="1"/>
</dbReference>
<keyword evidence="1" id="KW-0378">Hydrolase</keyword>
<dbReference type="InterPro" id="IPR042001">
    <property type="entry name" value="Sortase_F"/>
</dbReference>
<feature type="compositionally biased region" description="Low complexity" evidence="2">
    <location>
        <begin position="38"/>
        <end position="53"/>
    </location>
</feature>
<gene>
    <name evidence="3" type="ORF">GCM10023200_34840</name>
</gene>
<proteinExistence type="predicted"/>
<dbReference type="Proteomes" id="UP001500928">
    <property type="component" value="Unassembled WGS sequence"/>
</dbReference>
<evidence type="ECO:0000313" key="3">
    <source>
        <dbReference type="EMBL" id="GAA4795815.1"/>
    </source>
</evidence>